<dbReference type="SMART" id="SM00228">
    <property type="entry name" value="PDZ"/>
    <property type="match status" value="1"/>
</dbReference>
<dbReference type="EMBL" id="DVMR01000080">
    <property type="protein sequence ID" value="HIU44665.1"/>
    <property type="molecule type" value="Genomic_DNA"/>
</dbReference>
<evidence type="ECO:0000256" key="1">
    <source>
        <dbReference type="ARBA" id="ARBA00009179"/>
    </source>
</evidence>
<keyword evidence="6" id="KW-0175">Coiled coil</keyword>
<keyword evidence="8" id="KW-0472">Membrane</keyword>
<keyword evidence="3 5" id="KW-0378">Hydrolase</keyword>
<keyword evidence="8" id="KW-0812">Transmembrane</keyword>
<protein>
    <submittedName>
        <fullName evidence="10">S41 family peptidase</fullName>
    </submittedName>
</protein>
<evidence type="ECO:0000256" key="5">
    <source>
        <dbReference type="RuleBase" id="RU004404"/>
    </source>
</evidence>
<evidence type="ECO:0000256" key="3">
    <source>
        <dbReference type="ARBA" id="ARBA00022801"/>
    </source>
</evidence>
<dbReference type="SUPFAM" id="SSF52096">
    <property type="entry name" value="ClpP/crotonase"/>
    <property type="match status" value="1"/>
</dbReference>
<dbReference type="GO" id="GO:0008236">
    <property type="term" value="F:serine-type peptidase activity"/>
    <property type="evidence" value="ECO:0007669"/>
    <property type="project" value="UniProtKB-KW"/>
</dbReference>
<dbReference type="Pfam" id="PF03572">
    <property type="entry name" value="Peptidase_S41"/>
    <property type="match status" value="1"/>
</dbReference>
<dbReference type="CDD" id="cd07560">
    <property type="entry name" value="Peptidase_S41_CPP"/>
    <property type="match status" value="1"/>
</dbReference>
<dbReference type="SMART" id="SM00245">
    <property type="entry name" value="TSPc"/>
    <property type="match status" value="1"/>
</dbReference>
<gene>
    <name evidence="10" type="ORF">IAB67_10270</name>
</gene>
<accession>A0A9D1LMM4</accession>
<evidence type="ECO:0000256" key="4">
    <source>
        <dbReference type="ARBA" id="ARBA00022825"/>
    </source>
</evidence>
<dbReference type="Gene3D" id="3.30.750.44">
    <property type="match status" value="1"/>
</dbReference>
<keyword evidence="2 5" id="KW-0645">Protease</keyword>
<evidence type="ECO:0000256" key="6">
    <source>
        <dbReference type="SAM" id="Coils"/>
    </source>
</evidence>
<dbReference type="SUPFAM" id="SSF50156">
    <property type="entry name" value="PDZ domain-like"/>
    <property type="match status" value="1"/>
</dbReference>
<dbReference type="PROSITE" id="PS50106">
    <property type="entry name" value="PDZ"/>
    <property type="match status" value="1"/>
</dbReference>
<dbReference type="Proteomes" id="UP000824073">
    <property type="component" value="Unassembled WGS sequence"/>
</dbReference>
<keyword evidence="4 5" id="KW-0720">Serine protease</keyword>
<dbReference type="InterPro" id="IPR041489">
    <property type="entry name" value="PDZ_6"/>
</dbReference>
<evidence type="ECO:0000259" key="9">
    <source>
        <dbReference type="PROSITE" id="PS50106"/>
    </source>
</evidence>
<feature type="domain" description="PDZ" evidence="9">
    <location>
        <begin position="98"/>
        <end position="181"/>
    </location>
</feature>
<dbReference type="Gene3D" id="3.90.226.10">
    <property type="entry name" value="2-enoyl-CoA Hydratase, Chain A, domain 1"/>
    <property type="match status" value="1"/>
</dbReference>
<dbReference type="InterPro" id="IPR036034">
    <property type="entry name" value="PDZ_sf"/>
</dbReference>
<feature type="region of interest" description="Disordered" evidence="7">
    <location>
        <begin position="396"/>
        <end position="432"/>
    </location>
</feature>
<dbReference type="GO" id="GO:0004175">
    <property type="term" value="F:endopeptidase activity"/>
    <property type="evidence" value="ECO:0007669"/>
    <property type="project" value="TreeGrafter"/>
</dbReference>
<dbReference type="PANTHER" id="PTHR32060:SF30">
    <property type="entry name" value="CARBOXY-TERMINAL PROCESSING PROTEASE CTPA"/>
    <property type="match status" value="1"/>
</dbReference>
<dbReference type="NCBIfam" id="TIGR00225">
    <property type="entry name" value="prc"/>
    <property type="match status" value="1"/>
</dbReference>
<dbReference type="InterPro" id="IPR001478">
    <property type="entry name" value="PDZ"/>
</dbReference>
<dbReference type="GO" id="GO:0006508">
    <property type="term" value="P:proteolysis"/>
    <property type="evidence" value="ECO:0007669"/>
    <property type="project" value="UniProtKB-KW"/>
</dbReference>
<dbReference type="CDD" id="cd06782">
    <property type="entry name" value="cpPDZ_CPP-like"/>
    <property type="match status" value="1"/>
</dbReference>
<comment type="caution">
    <text evidence="10">The sequence shown here is derived from an EMBL/GenBank/DDBJ whole genome shotgun (WGS) entry which is preliminary data.</text>
</comment>
<comment type="similarity">
    <text evidence="1 5">Belongs to the peptidase S41A family.</text>
</comment>
<feature type="compositionally biased region" description="Low complexity" evidence="7">
    <location>
        <begin position="416"/>
        <end position="432"/>
    </location>
</feature>
<organism evidence="10 11">
    <name type="scientific">Candidatus Ventrousia excrementavium</name>
    <dbReference type="NCBI Taxonomy" id="2840961"/>
    <lineage>
        <taxon>Bacteria</taxon>
        <taxon>Bacillati</taxon>
        <taxon>Bacillota</taxon>
        <taxon>Clostridia</taxon>
        <taxon>Eubacteriales</taxon>
        <taxon>Clostridiaceae</taxon>
        <taxon>Clostridiaceae incertae sedis</taxon>
        <taxon>Candidatus Ventrousia</taxon>
    </lineage>
</organism>
<dbReference type="Pfam" id="PF17820">
    <property type="entry name" value="PDZ_6"/>
    <property type="match status" value="1"/>
</dbReference>
<dbReference type="InterPro" id="IPR004447">
    <property type="entry name" value="Peptidase_S41A"/>
</dbReference>
<dbReference type="GO" id="GO:0007165">
    <property type="term" value="P:signal transduction"/>
    <property type="evidence" value="ECO:0007669"/>
    <property type="project" value="TreeGrafter"/>
</dbReference>
<dbReference type="InterPro" id="IPR005151">
    <property type="entry name" value="Tail-specific_protease"/>
</dbReference>
<dbReference type="Gene3D" id="2.30.42.10">
    <property type="match status" value="1"/>
</dbReference>
<dbReference type="Pfam" id="PF22694">
    <property type="entry name" value="CtpB_N-like"/>
    <property type="match status" value="1"/>
</dbReference>
<reference evidence="10" key="1">
    <citation type="submission" date="2020-10" db="EMBL/GenBank/DDBJ databases">
        <authorList>
            <person name="Gilroy R."/>
        </authorList>
    </citation>
    <scope>NUCLEOTIDE SEQUENCE</scope>
    <source>
        <strain evidence="10">CHK191-8634</strain>
    </source>
</reference>
<proteinExistence type="inferred from homology"/>
<dbReference type="GO" id="GO:0030288">
    <property type="term" value="C:outer membrane-bounded periplasmic space"/>
    <property type="evidence" value="ECO:0007669"/>
    <property type="project" value="TreeGrafter"/>
</dbReference>
<evidence type="ECO:0000313" key="10">
    <source>
        <dbReference type="EMBL" id="HIU44665.1"/>
    </source>
</evidence>
<dbReference type="InterPro" id="IPR029045">
    <property type="entry name" value="ClpP/crotonase-like_dom_sf"/>
</dbReference>
<dbReference type="PANTHER" id="PTHR32060">
    <property type="entry name" value="TAIL-SPECIFIC PROTEASE"/>
    <property type="match status" value="1"/>
</dbReference>
<evidence type="ECO:0000256" key="7">
    <source>
        <dbReference type="SAM" id="MobiDB-lite"/>
    </source>
</evidence>
<reference evidence="10" key="2">
    <citation type="journal article" date="2021" name="PeerJ">
        <title>Extensive microbial diversity within the chicken gut microbiome revealed by metagenomics and culture.</title>
        <authorList>
            <person name="Gilroy R."/>
            <person name="Ravi A."/>
            <person name="Getino M."/>
            <person name="Pursley I."/>
            <person name="Horton D.L."/>
            <person name="Alikhan N.F."/>
            <person name="Baker D."/>
            <person name="Gharbi K."/>
            <person name="Hall N."/>
            <person name="Watson M."/>
            <person name="Adriaenssens E.M."/>
            <person name="Foster-Nyarko E."/>
            <person name="Jarju S."/>
            <person name="Secka A."/>
            <person name="Antonio M."/>
            <person name="Oren A."/>
            <person name="Chaudhuri R.R."/>
            <person name="La Ragione R."/>
            <person name="Hildebrand F."/>
            <person name="Pallen M.J."/>
        </authorList>
    </citation>
    <scope>NUCLEOTIDE SEQUENCE</scope>
    <source>
        <strain evidence="10">CHK191-8634</strain>
    </source>
</reference>
<keyword evidence="8" id="KW-1133">Transmembrane helix</keyword>
<name>A0A9D1LMM4_9CLOT</name>
<dbReference type="AlphaFoldDB" id="A0A9D1LMM4"/>
<sequence length="432" mass="46699">MKKKRTIRVGAALMLIFLAAVATFNITFFLSTEYYSMRLSNLQELEARYQKLKEAADYVDEYFVGEYDEEALIDGAVAGYIDALGDRWSGYYSAEQTQSLLEEDQNSYVGVGVTISYAEGSEYQITAVTRGGPAEAAGIQPFDVLTAVDGVAVQDFATYDDMVNAVRGEPGTQVVLTVTRGAETLDFTVTREEVYNEQIEIELLSGNIGYMSIAGFENNVDLEFEQKLQELLDMGATSLIFDVRFNPGGYVEVMANMLDKLLPEGTIISMSYKDGRTRSYTSDAECVDMPMAVITNAYSISAAEFFAAALQEYGVATVVGEATGGKGYAQTLITMEDGSSINLSIARYYTPKGVSLAGVGVTPDREVVMSEEDLYNFYNLTPEQDVQLQEAIAAVTPADSAAPAETTDSTTPAEGTADPAASADTTTTTPAQ</sequence>
<feature type="coiled-coil region" evidence="6">
    <location>
        <begin position="35"/>
        <end position="62"/>
    </location>
</feature>
<evidence type="ECO:0000313" key="11">
    <source>
        <dbReference type="Proteomes" id="UP000824073"/>
    </source>
</evidence>
<dbReference type="InterPro" id="IPR055210">
    <property type="entry name" value="CtpA/B_N"/>
</dbReference>
<feature type="transmembrane region" description="Helical" evidence="8">
    <location>
        <begin position="12"/>
        <end position="31"/>
    </location>
</feature>
<evidence type="ECO:0000256" key="2">
    <source>
        <dbReference type="ARBA" id="ARBA00022670"/>
    </source>
</evidence>
<evidence type="ECO:0000256" key="8">
    <source>
        <dbReference type="SAM" id="Phobius"/>
    </source>
</evidence>